<name>A0A5C3QTR6_9AGAR</name>
<protein>
    <submittedName>
        <fullName evidence="2">Uncharacterized protein</fullName>
    </submittedName>
</protein>
<feature type="non-terminal residue" evidence="2">
    <location>
        <position position="79"/>
    </location>
</feature>
<keyword evidence="3" id="KW-1185">Reference proteome</keyword>
<dbReference type="EMBL" id="ML178819">
    <property type="protein sequence ID" value="TFL04220.1"/>
    <property type="molecule type" value="Genomic_DNA"/>
</dbReference>
<accession>A0A5C3QTR6</accession>
<evidence type="ECO:0000313" key="3">
    <source>
        <dbReference type="Proteomes" id="UP000305067"/>
    </source>
</evidence>
<feature type="compositionally biased region" description="Pro residues" evidence="1">
    <location>
        <begin position="12"/>
        <end position="28"/>
    </location>
</feature>
<feature type="region of interest" description="Disordered" evidence="1">
    <location>
        <begin position="1"/>
        <end position="79"/>
    </location>
</feature>
<evidence type="ECO:0000256" key="1">
    <source>
        <dbReference type="SAM" id="MobiDB-lite"/>
    </source>
</evidence>
<dbReference type="AlphaFoldDB" id="A0A5C3QTR6"/>
<dbReference type="Proteomes" id="UP000305067">
    <property type="component" value="Unassembled WGS sequence"/>
</dbReference>
<sequence length="79" mass="8016">MSFHSPHWNHQPLPPDPTMSPPHKPQSPPQLLIPDTAGASSSGFQGAPSINVPKGEGGLMPSGPQLHIVPATPVSGGGA</sequence>
<proteinExistence type="predicted"/>
<gene>
    <name evidence="2" type="ORF">BDV98DRAFT_481303</name>
</gene>
<reference evidence="2 3" key="1">
    <citation type="journal article" date="2019" name="Nat. Ecol. Evol.">
        <title>Megaphylogeny resolves global patterns of mushroom evolution.</title>
        <authorList>
            <person name="Varga T."/>
            <person name="Krizsan K."/>
            <person name="Foldi C."/>
            <person name="Dima B."/>
            <person name="Sanchez-Garcia M."/>
            <person name="Sanchez-Ramirez S."/>
            <person name="Szollosi G.J."/>
            <person name="Szarkandi J.G."/>
            <person name="Papp V."/>
            <person name="Albert L."/>
            <person name="Andreopoulos W."/>
            <person name="Angelini C."/>
            <person name="Antonin V."/>
            <person name="Barry K.W."/>
            <person name="Bougher N.L."/>
            <person name="Buchanan P."/>
            <person name="Buyck B."/>
            <person name="Bense V."/>
            <person name="Catcheside P."/>
            <person name="Chovatia M."/>
            <person name="Cooper J."/>
            <person name="Damon W."/>
            <person name="Desjardin D."/>
            <person name="Finy P."/>
            <person name="Geml J."/>
            <person name="Haridas S."/>
            <person name="Hughes K."/>
            <person name="Justo A."/>
            <person name="Karasinski D."/>
            <person name="Kautmanova I."/>
            <person name="Kiss B."/>
            <person name="Kocsube S."/>
            <person name="Kotiranta H."/>
            <person name="LaButti K.M."/>
            <person name="Lechner B.E."/>
            <person name="Liimatainen K."/>
            <person name="Lipzen A."/>
            <person name="Lukacs Z."/>
            <person name="Mihaltcheva S."/>
            <person name="Morgado L.N."/>
            <person name="Niskanen T."/>
            <person name="Noordeloos M.E."/>
            <person name="Ohm R.A."/>
            <person name="Ortiz-Santana B."/>
            <person name="Ovrebo C."/>
            <person name="Racz N."/>
            <person name="Riley R."/>
            <person name="Savchenko A."/>
            <person name="Shiryaev A."/>
            <person name="Soop K."/>
            <person name="Spirin V."/>
            <person name="Szebenyi C."/>
            <person name="Tomsovsky M."/>
            <person name="Tulloss R.E."/>
            <person name="Uehling J."/>
            <person name="Grigoriev I.V."/>
            <person name="Vagvolgyi C."/>
            <person name="Papp T."/>
            <person name="Martin F.M."/>
            <person name="Miettinen O."/>
            <person name="Hibbett D.S."/>
            <person name="Nagy L.G."/>
        </authorList>
    </citation>
    <scope>NUCLEOTIDE SEQUENCE [LARGE SCALE GENOMIC DNA]</scope>
    <source>
        <strain evidence="2 3">CBS 309.79</strain>
    </source>
</reference>
<dbReference type="OrthoDB" id="4748970at2759"/>
<organism evidence="2 3">
    <name type="scientific">Pterulicium gracile</name>
    <dbReference type="NCBI Taxonomy" id="1884261"/>
    <lineage>
        <taxon>Eukaryota</taxon>
        <taxon>Fungi</taxon>
        <taxon>Dikarya</taxon>
        <taxon>Basidiomycota</taxon>
        <taxon>Agaricomycotina</taxon>
        <taxon>Agaricomycetes</taxon>
        <taxon>Agaricomycetidae</taxon>
        <taxon>Agaricales</taxon>
        <taxon>Pleurotineae</taxon>
        <taxon>Pterulaceae</taxon>
        <taxon>Pterulicium</taxon>
    </lineage>
</organism>
<evidence type="ECO:0000313" key="2">
    <source>
        <dbReference type="EMBL" id="TFL04220.1"/>
    </source>
</evidence>
<dbReference type="STRING" id="1884261.A0A5C3QTR6"/>